<proteinExistence type="predicted"/>
<evidence type="ECO:0000313" key="1">
    <source>
        <dbReference type="EMBL" id="KAI8550807.1"/>
    </source>
</evidence>
<keyword evidence="2" id="KW-1185">Reference proteome</keyword>
<evidence type="ECO:0000313" key="2">
    <source>
        <dbReference type="Proteomes" id="UP001062846"/>
    </source>
</evidence>
<reference evidence="1" key="1">
    <citation type="submission" date="2022-02" db="EMBL/GenBank/DDBJ databases">
        <title>Plant Genome Project.</title>
        <authorList>
            <person name="Zhang R.-G."/>
        </authorList>
    </citation>
    <scope>NUCLEOTIDE SEQUENCE</scope>
    <source>
        <strain evidence="1">AT1</strain>
    </source>
</reference>
<comment type="caution">
    <text evidence="1">The sequence shown here is derived from an EMBL/GenBank/DDBJ whole genome shotgun (WGS) entry which is preliminary data.</text>
</comment>
<gene>
    <name evidence="1" type="ORF">RHMOL_Rhmol06G0136300</name>
</gene>
<accession>A0ACC0NBV8</accession>
<dbReference type="EMBL" id="CM046393">
    <property type="protein sequence ID" value="KAI8550807.1"/>
    <property type="molecule type" value="Genomic_DNA"/>
</dbReference>
<protein>
    <submittedName>
        <fullName evidence="1">Uncharacterized protein</fullName>
    </submittedName>
</protein>
<name>A0ACC0NBV8_RHOML</name>
<dbReference type="Proteomes" id="UP001062846">
    <property type="component" value="Chromosome 6"/>
</dbReference>
<organism evidence="1 2">
    <name type="scientific">Rhododendron molle</name>
    <name type="common">Chinese azalea</name>
    <name type="synonym">Azalea mollis</name>
    <dbReference type="NCBI Taxonomy" id="49168"/>
    <lineage>
        <taxon>Eukaryota</taxon>
        <taxon>Viridiplantae</taxon>
        <taxon>Streptophyta</taxon>
        <taxon>Embryophyta</taxon>
        <taxon>Tracheophyta</taxon>
        <taxon>Spermatophyta</taxon>
        <taxon>Magnoliopsida</taxon>
        <taxon>eudicotyledons</taxon>
        <taxon>Gunneridae</taxon>
        <taxon>Pentapetalae</taxon>
        <taxon>asterids</taxon>
        <taxon>Ericales</taxon>
        <taxon>Ericaceae</taxon>
        <taxon>Ericoideae</taxon>
        <taxon>Rhodoreae</taxon>
        <taxon>Rhododendron</taxon>
    </lineage>
</organism>
<sequence length="412" mass="46906">MFEAAVVSAHVGTTTTTTTTAPCLATLGINQRTKPKARKLWKLRAPAADLSGALTQTVGGQLMQHVNNNFESYSEVNESEIIEKKRRRRRRVFFLDVNPLCYKGSTPSLLSFAHWISLFFSQVSLADPVIAVIDGERGNEYRRQLLPSYKSKRRNFSKGPVWRSHRAVIDVLQKLNVPIVKIEGHEADDVVATLVDEVLRRGYRVVIASPDKDFKQLISEDVQIVMPMHKSDNWSFYTIKHYKAQYHCDPSSDLSLSKYVTNLFRFPFHELTIWGISEILFVTRSLMAIAGRSQAYEARGSIVGDEVDGVPGIQHLVPSFGRKTTLKLLRKHGSLENLLNAAAVRTVGKPYVQDTLTKHADYLRRNYEVLSLRRDVDVRLQEDWLSERETCNDSVILTEFSKLLDETQKRNQ</sequence>